<comment type="caution">
    <text evidence="2">The sequence shown here is derived from an EMBL/GenBank/DDBJ whole genome shotgun (WGS) entry which is preliminary data.</text>
</comment>
<reference evidence="2" key="2">
    <citation type="submission" date="2023-06" db="EMBL/GenBank/DDBJ databases">
        <authorList>
            <person name="Swenson N.G."/>
            <person name="Wegrzyn J.L."/>
            <person name="Mcevoy S.L."/>
        </authorList>
    </citation>
    <scope>NUCLEOTIDE SEQUENCE</scope>
    <source>
        <strain evidence="2">NS2018</strain>
        <tissue evidence="2">Leaf</tissue>
    </source>
</reference>
<feature type="region of interest" description="Disordered" evidence="1">
    <location>
        <begin position="78"/>
        <end position="102"/>
    </location>
</feature>
<protein>
    <submittedName>
        <fullName evidence="2">Uncharacterized protein</fullName>
    </submittedName>
</protein>
<evidence type="ECO:0000256" key="1">
    <source>
        <dbReference type="SAM" id="MobiDB-lite"/>
    </source>
</evidence>
<keyword evidence="3" id="KW-1185">Reference proteome</keyword>
<sequence>MGHWVQTCYELIGYLVGHPKAKGQIRYNNNNKPANKTNHVFPTANHVFEGFSKEDVNQIVGISQIQMKQLLSLIDNKNEGSNSQANATIKPGSGYEEDDWFG</sequence>
<evidence type="ECO:0000313" key="3">
    <source>
        <dbReference type="Proteomes" id="UP001168877"/>
    </source>
</evidence>
<dbReference type="EMBL" id="JAUESC010000385">
    <property type="protein sequence ID" value="KAK0578421.1"/>
    <property type="molecule type" value="Genomic_DNA"/>
</dbReference>
<dbReference type="AlphaFoldDB" id="A0AA39RRK8"/>
<accession>A0AA39RRK8</accession>
<name>A0AA39RRK8_ACESA</name>
<proteinExistence type="predicted"/>
<dbReference type="Proteomes" id="UP001168877">
    <property type="component" value="Unassembled WGS sequence"/>
</dbReference>
<reference evidence="2" key="1">
    <citation type="journal article" date="2022" name="Plant J.">
        <title>Strategies of tolerance reflected in two North American maple genomes.</title>
        <authorList>
            <person name="McEvoy S.L."/>
            <person name="Sezen U.U."/>
            <person name="Trouern-Trend A."/>
            <person name="McMahon S.M."/>
            <person name="Schaberg P.G."/>
            <person name="Yang J."/>
            <person name="Wegrzyn J.L."/>
            <person name="Swenson N.G."/>
        </authorList>
    </citation>
    <scope>NUCLEOTIDE SEQUENCE</scope>
    <source>
        <strain evidence="2">NS2018</strain>
    </source>
</reference>
<evidence type="ECO:0000313" key="2">
    <source>
        <dbReference type="EMBL" id="KAK0578421.1"/>
    </source>
</evidence>
<gene>
    <name evidence="2" type="ORF">LWI29_010108</name>
</gene>
<organism evidence="2 3">
    <name type="scientific">Acer saccharum</name>
    <name type="common">Sugar maple</name>
    <dbReference type="NCBI Taxonomy" id="4024"/>
    <lineage>
        <taxon>Eukaryota</taxon>
        <taxon>Viridiplantae</taxon>
        <taxon>Streptophyta</taxon>
        <taxon>Embryophyta</taxon>
        <taxon>Tracheophyta</taxon>
        <taxon>Spermatophyta</taxon>
        <taxon>Magnoliopsida</taxon>
        <taxon>eudicotyledons</taxon>
        <taxon>Gunneridae</taxon>
        <taxon>Pentapetalae</taxon>
        <taxon>rosids</taxon>
        <taxon>malvids</taxon>
        <taxon>Sapindales</taxon>
        <taxon>Sapindaceae</taxon>
        <taxon>Hippocastanoideae</taxon>
        <taxon>Acereae</taxon>
        <taxon>Acer</taxon>
    </lineage>
</organism>